<accession>A0ABS9DA20</accession>
<dbReference type="PANTHER" id="PTHR37023">
    <property type="entry name" value="TRANSPOSASE"/>
    <property type="match status" value="1"/>
</dbReference>
<dbReference type="InterPro" id="IPR026889">
    <property type="entry name" value="Zn_Tnp"/>
</dbReference>
<keyword evidence="4" id="KW-1185">Reference proteome</keyword>
<proteinExistence type="predicted"/>
<feature type="non-terminal residue" evidence="3">
    <location>
        <position position="281"/>
    </location>
</feature>
<evidence type="ECO:0000259" key="1">
    <source>
        <dbReference type="Pfam" id="PF04986"/>
    </source>
</evidence>
<name>A0ABS9DA20_9ALTE</name>
<dbReference type="Pfam" id="PF14319">
    <property type="entry name" value="Zn_Tnp_IS91"/>
    <property type="match status" value="1"/>
</dbReference>
<gene>
    <name evidence="3" type="ORF">L0668_16175</name>
</gene>
<reference evidence="3 4" key="1">
    <citation type="submission" date="2022-01" db="EMBL/GenBank/DDBJ databases">
        <title>Paraglaciecola sp. G1-23.</title>
        <authorList>
            <person name="Jin M.S."/>
            <person name="Han D.M."/>
            <person name="Kim H.M."/>
            <person name="Jeon C.O."/>
        </authorList>
    </citation>
    <scope>NUCLEOTIDE SEQUENCE [LARGE SCALE GENOMIC DNA]</scope>
    <source>
        <strain evidence="3 4">G1-23</strain>
    </source>
</reference>
<dbReference type="InterPro" id="IPR007069">
    <property type="entry name" value="Transposase_32"/>
</dbReference>
<evidence type="ECO:0000313" key="3">
    <source>
        <dbReference type="EMBL" id="MCF2949660.1"/>
    </source>
</evidence>
<dbReference type="Pfam" id="PF04986">
    <property type="entry name" value="Y2_Tnp"/>
    <property type="match status" value="1"/>
</dbReference>
<dbReference type="EMBL" id="JAKGAS010000009">
    <property type="protein sequence ID" value="MCF2949660.1"/>
    <property type="molecule type" value="Genomic_DNA"/>
</dbReference>
<evidence type="ECO:0000259" key="2">
    <source>
        <dbReference type="Pfam" id="PF14319"/>
    </source>
</evidence>
<dbReference type="RefSeq" id="WP_235313760.1">
    <property type="nucleotide sequence ID" value="NZ_JAKGAS010000009.1"/>
</dbReference>
<feature type="domain" description="Transposase zinc-binding" evidence="2">
    <location>
        <begin position="11"/>
        <end position="99"/>
    </location>
</feature>
<sequence length="281" mass="32581">MASQYHLSEVLQRFLPNYQQLHALNYRQSLVCQHIAACHTAKLGMQQWQCDRCEFQKIHYCSYRDRHCPRCQGQKSQEWIAKQQAQVINGPYFHLVFTLPHELNVISQYADKALYRALFQAVWQTLSQFAANRKQLKGQLGITTVLHTWGQTLSQHIHLHCLVPGGVLTKEGKWITVKKAYLFPVKALSQVFKGKMLQALRAESVALPRLDAVINKPWCVYSKACLARPETVIKYLARYTQKGMLHESRIKHISQDDVTFSYKDYRQPTQQKTMTLSGVEF</sequence>
<dbReference type="SUPFAM" id="SSF55464">
    <property type="entry name" value="Origin of replication-binding domain, RBD-like"/>
    <property type="match status" value="1"/>
</dbReference>
<evidence type="ECO:0000313" key="4">
    <source>
        <dbReference type="Proteomes" id="UP001521137"/>
    </source>
</evidence>
<dbReference type="PANTHER" id="PTHR37023:SF1">
    <property type="entry name" value="ISSOD25 TRANSPOSASE TNPA_ISSOD25"/>
    <property type="match status" value="1"/>
</dbReference>
<comment type="caution">
    <text evidence="3">The sequence shown here is derived from an EMBL/GenBank/DDBJ whole genome shotgun (WGS) entry which is preliminary data.</text>
</comment>
<dbReference type="Proteomes" id="UP001521137">
    <property type="component" value="Unassembled WGS sequence"/>
</dbReference>
<feature type="domain" description="Transposase IS801/IS1294" evidence="1">
    <location>
        <begin position="141"/>
        <end position="281"/>
    </location>
</feature>
<protein>
    <submittedName>
        <fullName evidence="3">Transposase</fullName>
    </submittedName>
</protein>
<organism evidence="3 4">
    <name type="scientific">Paraglaciecola algarum</name>
    <dbReference type="NCBI Taxonomy" id="3050085"/>
    <lineage>
        <taxon>Bacteria</taxon>
        <taxon>Pseudomonadati</taxon>
        <taxon>Pseudomonadota</taxon>
        <taxon>Gammaproteobacteria</taxon>
        <taxon>Alteromonadales</taxon>
        <taxon>Alteromonadaceae</taxon>
        <taxon>Paraglaciecola</taxon>
    </lineage>
</organism>